<keyword evidence="5" id="KW-0805">Transcription regulation</keyword>
<reference evidence="9 10" key="1">
    <citation type="journal article" date="2019" name="Int. J. Syst. Evol. Microbiol.">
        <title>The Global Catalogue of Microorganisms (GCM) 10K type strain sequencing project: providing services to taxonomists for standard genome sequencing and annotation.</title>
        <authorList>
            <consortium name="The Broad Institute Genomics Platform"/>
            <consortium name="The Broad Institute Genome Sequencing Center for Infectious Disease"/>
            <person name="Wu L."/>
            <person name="Ma J."/>
        </authorList>
    </citation>
    <scope>NUCLEOTIDE SEQUENCE [LARGE SCALE GENOMIC DNA]</scope>
    <source>
        <strain evidence="9 10">CGMCC 1.12125</strain>
    </source>
</reference>
<keyword evidence="3" id="KW-0863">Zinc-finger</keyword>
<name>A0ABD6C9Y2_9EURY</name>
<dbReference type="SMART" id="SM00385">
    <property type="entry name" value="CYCLIN"/>
    <property type="match status" value="2"/>
</dbReference>
<evidence type="ECO:0000313" key="10">
    <source>
        <dbReference type="Proteomes" id="UP001597119"/>
    </source>
</evidence>
<dbReference type="PANTHER" id="PTHR11618">
    <property type="entry name" value="TRANSCRIPTION INITIATION FACTOR IIB-RELATED"/>
    <property type="match status" value="1"/>
</dbReference>
<dbReference type="SUPFAM" id="SSF47954">
    <property type="entry name" value="Cyclin-like"/>
    <property type="match status" value="2"/>
</dbReference>
<feature type="compositionally biased region" description="Basic and acidic residues" evidence="7">
    <location>
        <begin position="10"/>
        <end position="21"/>
    </location>
</feature>
<evidence type="ECO:0000256" key="7">
    <source>
        <dbReference type="SAM" id="MobiDB-lite"/>
    </source>
</evidence>
<evidence type="ECO:0000256" key="3">
    <source>
        <dbReference type="ARBA" id="ARBA00022771"/>
    </source>
</evidence>
<dbReference type="InterPro" id="IPR000812">
    <property type="entry name" value="TFIIB"/>
</dbReference>
<keyword evidence="2" id="KW-0677">Repeat</keyword>
<organism evidence="9 10">
    <name type="scientific">Halorientalis brevis</name>
    <dbReference type="NCBI Taxonomy" id="1126241"/>
    <lineage>
        <taxon>Archaea</taxon>
        <taxon>Methanobacteriati</taxon>
        <taxon>Methanobacteriota</taxon>
        <taxon>Stenosarchaea group</taxon>
        <taxon>Halobacteria</taxon>
        <taxon>Halobacteriales</taxon>
        <taxon>Haloarculaceae</taxon>
        <taxon>Halorientalis</taxon>
    </lineage>
</organism>
<keyword evidence="4" id="KW-0862">Zinc</keyword>
<keyword evidence="6" id="KW-0804">Transcription</keyword>
<dbReference type="EMBL" id="JBHUDJ010000003">
    <property type="protein sequence ID" value="MFD1586764.1"/>
    <property type="molecule type" value="Genomic_DNA"/>
</dbReference>
<evidence type="ECO:0000256" key="2">
    <source>
        <dbReference type="ARBA" id="ARBA00022737"/>
    </source>
</evidence>
<keyword evidence="10" id="KW-1185">Reference proteome</keyword>
<dbReference type="Pfam" id="PF00382">
    <property type="entry name" value="TFIIB"/>
    <property type="match status" value="2"/>
</dbReference>
<dbReference type="SUPFAM" id="SSF57783">
    <property type="entry name" value="Zinc beta-ribbon"/>
    <property type="match status" value="1"/>
</dbReference>
<protein>
    <submittedName>
        <fullName evidence="9">Transcription initiation factor IIB family protein</fullName>
    </submittedName>
</protein>
<keyword evidence="3" id="KW-0479">Metal-binding</keyword>
<evidence type="ECO:0000256" key="4">
    <source>
        <dbReference type="ARBA" id="ARBA00022833"/>
    </source>
</evidence>
<dbReference type="AlphaFoldDB" id="A0ABD6C9Y2"/>
<feature type="region of interest" description="Disordered" evidence="7">
    <location>
        <begin position="83"/>
        <end position="102"/>
    </location>
</feature>
<comment type="caution">
    <text evidence="9">The sequence shown here is derived from an EMBL/GenBank/DDBJ whole genome shotgun (WGS) entry which is preliminary data.</text>
</comment>
<evidence type="ECO:0000256" key="5">
    <source>
        <dbReference type="ARBA" id="ARBA00023015"/>
    </source>
</evidence>
<dbReference type="PRINTS" id="PR00685">
    <property type="entry name" value="TIFACTORIIB"/>
</dbReference>
<evidence type="ECO:0000259" key="8">
    <source>
        <dbReference type="SMART" id="SM00385"/>
    </source>
</evidence>
<accession>A0ABD6C9Y2</accession>
<dbReference type="GO" id="GO:0008270">
    <property type="term" value="F:zinc ion binding"/>
    <property type="evidence" value="ECO:0007669"/>
    <property type="project" value="UniProtKB-KW"/>
</dbReference>
<feature type="domain" description="Cyclin-like" evidence="8">
    <location>
        <begin position="131"/>
        <end position="212"/>
    </location>
</feature>
<dbReference type="Gene3D" id="1.10.472.10">
    <property type="entry name" value="Cyclin-like"/>
    <property type="match status" value="1"/>
</dbReference>
<evidence type="ECO:0000313" key="9">
    <source>
        <dbReference type="EMBL" id="MFD1586764.1"/>
    </source>
</evidence>
<dbReference type="Gene3D" id="1.10.472.170">
    <property type="match status" value="1"/>
</dbReference>
<gene>
    <name evidence="9" type="ORF">ACFR9U_07205</name>
</gene>
<dbReference type="PANTHER" id="PTHR11618:SF13">
    <property type="entry name" value="TRANSCRIPTION INITIATION FACTOR IIB"/>
    <property type="match status" value="1"/>
</dbReference>
<evidence type="ECO:0000256" key="1">
    <source>
        <dbReference type="ARBA" id="ARBA00010857"/>
    </source>
</evidence>
<proteinExistence type="inferred from homology"/>
<dbReference type="InterPro" id="IPR036915">
    <property type="entry name" value="Cyclin-like_sf"/>
</dbReference>
<evidence type="ECO:0000256" key="6">
    <source>
        <dbReference type="ARBA" id="ARBA00023163"/>
    </source>
</evidence>
<dbReference type="InterPro" id="IPR013763">
    <property type="entry name" value="Cyclin-like_dom"/>
</dbReference>
<comment type="similarity">
    <text evidence="1">Belongs to the TFIIB family.</text>
</comment>
<dbReference type="Proteomes" id="UP001597119">
    <property type="component" value="Unassembled WGS sequence"/>
</dbReference>
<dbReference type="RefSeq" id="WP_247376074.1">
    <property type="nucleotide sequence ID" value="NZ_JALLGV010000001.1"/>
</dbReference>
<sequence>MASSDVYAHGFDEQTDKRPPTDDCPECDGTLRTEAGETTCTECGLILDEYRFDHRGPRTFPEDEAQRERTGAPLTATRHDRGLSTEIGAGTDANGNTLSQSKRRQLARLRREHSRGKWGSKAERNLGHGCTEIRRITAALGLARDAREQACTLFRTAQTEGLLPGRAIESVAAACVYATCRVTERPMTLDDVAPVARCSRSRVANAYTVCNRELDLPVPPRRPRAFIPALASAVDLPVETERFARTLAERAHQATLSIGAHPAGFAAACLEVAAAEQEVDVRQADLADAAAVTPVTVRAHRDALRRSEVACSR</sequence>
<dbReference type="InterPro" id="IPR013137">
    <property type="entry name" value="Znf_TFIIB"/>
</dbReference>
<feature type="domain" description="Cyclin-like" evidence="8">
    <location>
        <begin position="225"/>
        <end position="306"/>
    </location>
</feature>
<dbReference type="Pfam" id="PF08271">
    <property type="entry name" value="Zn_Ribbon_TF"/>
    <property type="match status" value="1"/>
</dbReference>
<dbReference type="InterPro" id="IPR013150">
    <property type="entry name" value="TFIIB_cyclin"/>
</dbReference>
<feature type="region of interest" description="Disordered" evidence="7">
    <location>
        <begin position="1"/>
        <end position="24"/>
    </location>
</feature>